<dbReference type="Proteomes" id="UP001165074">
    <property type="component" value="Unassembled WGS sequence"/>
</dbReference>
<comment type="cofactor">
    <cofactor evidence="1">
        <name>FAD</name>
        <dbReference type="ChEBI" id="CHEBI:57692"/>
    </cofactor>
</comment>
<gene>
    <name evidence="5" type="ORF">Airi02_019510</name>
</gene>
<evidence type="ECO:0000256" key="2">
    <source>
        <dbReference type="ARBA" id="ARBA00022630"/>
    </source>
</evidence>
<reference evidence="5" key="1">
    <citation type="submission" date="2023-03" db="EMBL/GenBank/DDBJ databases">
        <title>Actinoallomurus iriomotensis NBRC 103684.</title>
        <authorList>
            <person name="Ichikawa N."/>
            <person name="Sato H."/>
            <person name="Tonouchi N."/>
        </authorList>
    </citation>
    <scope>NUCLEOTIDE SEQUENCE</scope>
    <source>
        <strain evidence="5">NBRC 103684</strain>
    </source>
</reference>
<name>A0A9W6VYT6_9ACTN</name>
<feature type="domain" description="FAD-binding" evidence="4">
    <location>
        <begin position="10"/>
        <end position="347"/>
    </location>
</feature>
<dbReference type="PRINTS" id="PR00420">
    <property type="entry name" value="RNGMNOXGNASE"/>
</dbReference>
<keyword evidence="6" id="KW-1185">Reference proteome</keyword>
<dbReference type="EMBL" id="BSTK01000002">
    <property type="protein sequence ID" value="GLY84022.1"/>
    <property type="molecule type" value="Genomic_DNA"/>
</dbReference>
<organism evidence="5 6">
    <name type="scientific">Actinoallomurus iriomotensis</name>
    <dbReference type="NCBI Taxonomy" id="478107"/>
    <lineage>
        <taxon>Bacteria</taxon>
        <taxon>Bacillati</taxon>
        <taxon>Actinomycetota</taxon>
        <taxon>Actinomycetes</taxon>
        <taxon>Streptosporangiales</taxon>
        <taxon>Thermomonosporaceae</taxon>
        <taxon>Actinoallomurus</taxon>
    </lineage>
</organism>
<accession>A0A9W6VYT6</accession>
<proteinExistence type="predicted"/>
<dbReference type="AlphaFoldDB" id="A0A9W6VYT6"/>
<keyword evidence="5" id="KW-0503">Monooxygenase</keyword>
<dbReference type="InterPro" id="IPR050641">
    <property type="entry name" value="RIFMO-like"/>
</dbReference>
<comment type="caution">
    <text evidence="5">The sequence shown here is derived from an EMBL/GenBank/DDBJ whole genome shotgun (WGS) entry which is preliminary data.</text>
</comment>
<dbReference type="GO" id="GO:0071949">
    <property type="term" value="F:FAD binding"/>
    <property type="evidence" value="ECO:0007669"/>
    <property type="project" value="InterPro"/>
</dbReference>
<dbReference type="Gene3D" id="3.50.50.60">
    <property type="entry name" value="FAD/NAD(P)-binding domain"/>
    <property type="match status" value="1"/>
</dbReference>
<keyword evidence="5" id="KW-0560">Oxidoreductase</keyword>
<dbReference type="PANTHER" id="PTHR43004">
    <property type="entry name" value="TRK SYSTEM POTASSIUM UPTAKE PROTEIN"/>
    <property type="match status" value="1"/>
</dbReference>
<dbReference type="RefSeq" id="WP_285568776.1">
    <property type="nucleotide sequence ID" value="NZ_BSTK01000002.1"/>
</dbReference>
<evidence type="ECO:0000313" key="6">
    <source>
        <dbReference type="Proteomes" id="UP001165074"/>
    </source>
</evidence>
<dbReference type="Pfam" id="PF01494">
    <property type="entry name" value="FAD_binding_3"/>
    <property type="match status" value="1"/>
</dbReference>
<evidence type="ECO:0000313" key="5">
    <source>
        <dbReference type="EMBL" id="GLY84022.1"/>
    </source>
</evidence>
<dbReference type="InterPro" id="IPR002938">
    <property type="entry name" value="FAD-bd"/>
</dbReference>
<sequence length="414" mass="43763">MDAGAESAEEVVIVGAGPTGLTAALRLTQLGVPHVVLDAAATPTQTSNAALVHASTLELLAELGAADQLIEAGGKVVRIVMVDRGRVLARIGLTGVPSRHPFALSVPQSTTEQVLLRRLGTSVRRDHRVTAVREDGDGYLVTGTAGSPAGPVPFEVRARYVIGADGSNSVVRSAAGLDFPGETYPSQFVLADAELAGRPFADDEATINLSARGVTVIGRLPGGTHRIIATVDPGLDVPRAPGRAYMDALLSERGIDTRLAADPVWSSRFRVHHRVADRFRVGGVFLAGDAAHVHSPAAGQGMNTGIADAYDLSTRLAAVLNGLAAEPVLDGYETERRTAALEVLRFTDRMTKLATLRGPVARTARRIAVGTGSRIGPLRHQVTMWITGLKRSPLRSDLPLVTPRRAEPTREESR</sequence>
<dbReference type="InterPro" id="IPR036188">
    <property type="entry name" value="FAD/NAD-bd_sf"/>
</dbReference>
<keyword evidence="2" id="KW-0285">Flavoprotein</keyword>
<dbReference type="Gene3D" id="3.30.70.2450">
    <property type="match status" value="1"/>
</dbReference>
<keyword evidence="3" id="KW-0274">FAD</keyword>
<dbReference type="PANTHER" id="PTHR43004:SF19">
    <property type="entry name" value="BINDING MONOOXYGENASE, PUTATIVE (JCVI)-RELATED"/>
    <property type="match status" value="1"/>
</dbReference>
<dbReference type="SUPFAM" id="SSF51905">
    <property type="entry name" value="FAD/NAD(P)-binding domain"/>
    <property type="match status" value="1"/>
</dbReference>
<evidence type="ECO:0000259" key="4">
    <source>
        <dbReference type="Pfam" id="PF01494"/>
    </source>
</evidence>
<evidence type="ECO:0000256" key="1">
    <source>
        <dbReference type="ARBA" id="ARBA00001974"/>
    </source>
</evidence>
<dbReference type="GO" id="GO:0016709">
    <property type="term" value="F:oxidoreductase activity, acting on paired donors, with incorporation or reduction of molecular oxygen, NAD(P)H as one donor, and incorporation of one atom of oxygen"/>
    <property type="evidence" value="ECO:0007669"/>
    <property type="project" value="UniProtKB-ARBA"/>
</dbReference>
<protein>
    <submittedName>
        <fullName evidence="5">Pentachlorophenol monooxygenase</fullName>
    </submittedName>
</protein>
<evidence type="ECO:0000256" key="3">
    <source>
        <dbReference type="ARBA" id="ARBA00022827"/>
    </source>
</evidence>